<protein>
    <submittedName>
        <fullName evidence="2">Uncharacterized protein</fullName>
    </submittedName>
</protein>
<proteinExistence type="predicted"/>
<organism evidence="2 3">
    <name type="scientific">Streptomyces salyersiae</name>
    <dbReference type="NCBI Taxonomy" id="3075530"/>
    <lineage>
        <taxon>Bacteria</taxon>
        <taxon>Bacillati</taxon>
        <taxon>Actinomycetota</taxon>
        <taxon>Actinomycetes</taxon>
        <taxon>Kitasatosporales</taxon>
        <taxon>Streptomycetaceae</taxon>
        <taxon>Streptomyces</taxon>
    </lineage>
</organism>
<dbReference type="EMBL" id="JAVREX010000005">
    <property type="protein sequence ID" value="MDT0429054.1"/>
    <property type="molecule type" value="Genomic_DNA"/>
</dbReference>
<reference evidence="3" key="1">
    <citation type="submission" date="2023-07" db="EMBL/GenBank/DDBJ databases">
        <title>30 novel species of actinomycetes from the DSMZ collection.</title>
        <authorList>
            <person name="Nouioui I."/>
        </authorList>
    </citation>
    <scope>NUCLEOTIDE SEQUENCE [LARGE SCALE GENOMIC DNA]</scope>
    <source>
        <strain evidence="3">DSM 41770</strain>
    </source>
</reference>
<dbReference type="Proteomes" id="UP001183777">
    <property type="component" value="Unassembled WGS sequence"/>
</dbReference>
<dbReference type="RefSeq" id="WP_311656948.1">
    <property type="nucleotide sequence ID" value="NZ_JAVREX010000005.1"/>
</dbReference>
<evidence type="ECO:0000313" key="2">
    <source>
        <dbReference type="EMBL" id="MDT0429054.1"/>
    </source>
</evidence>
<comment type="caution">
    <text evidence="2">The sequence shown here is derived from an EMBL/GenBank/DDBJ whole genome shotgun (WGS) entry which is preliminary data.</text>
</comment>
<accession>A0ABU2RJS7</accession>
<evidence type="ECO:0000256" key="1">
    <source>
        <dbReference type="SAM" id="MobiDB-lite"/>
    </source>
</evidence>
<gene>
    <name evidence="2" type="ORF">RM649_15535</name>
</gene>
<keyword evidence="3" id="KW-1185">Reference proteome</keyword>
<feature type="region of interest" description="Disordered" evidence="1">
    <location>
        <begin position="127"/>
        <end position="147"/>
    </location>
</feature>
<sequence>MLQCTAVTHVPIIDALVALTTMEGPPDHPPDALPEGFVLCELAKHDETVEHASQLCAAETRDDRDLWFIWTGTGAHRVYRFDALPLCLAALHERHTGLIRQCLLFRHHRPRDHSFFVIDPLREAIAKERQEREAGKRPASEDHADDA</sequence>
<evidence type="ECO:0000313" key="3">
    <source>
        <dbReference type="Proteomes" id="UP001183777"/>
    </source>
</evidence>
<name>A0ABU2RJS7_9ACTN</name>